<organism evidence="5 6">
    <name type="scientific">Bradyrhizobium xenonodulans</name>
    <dbReference type="NCBI Taxonomy" id="2736875"/>
    <lineage>
        <taxon>Bacteria</taxon>
        <taxon>Pseudomonadati</taxon>
        <taxon>Pseudomonadota</taxon>
        <taxon>Alphaproteobacteria</taxon>
        <taxon>Hyphomicrobiales</taxon>
        <taxon>Nitrobacteraceae</taxon>
        <taxon>Bradyrhizobium</taxon>
    </lineage>
</organism>
<dbReference type="PANTHER" id="PTHR43300">
    <property type="entry name" value="ACETYLTRANSFERASE"/>
    <property type="match status" value="1"/>
</dbReference>
<dbReference type="PANTHER" id="PTHR43300:SF4">
    <property type="entry name" value="ACYL-[ACYL-CARRIER-PROTEIN]--UDP-N-ACETYLGLUCOSAMINE O-ACYLTRANSFERASE"/>
    <property type="match status" value="1"/>
</dbReference>
<dbReference type="SUPFAM" id="SSF51161">
    <property type="entry name" value="Trimeric LpxA-like enzymes"/>
    <property type="match status" value="1"/>
</dbReference>
<evidence type="ECO:0000256" key="2">
    <source>
        <dbReference type="ARBA" id="ARBA00022679"/>
    </source>
</evidence>
<evidence type="ECO:0000313" key="5">
    <source>
        <dbReference type="EMBL" id="WBL76494.1"/>
    </source>
</evidence>
<evidence type="ECO:0000256" key="4">
    <source>
        <dbReference type="ARBA" id="ARBA00023315"/>
    </source>
</evidence>
<dbReference type="InterPro" id="IPR001451">
    <property type="entry name" value="Hexapep"/>
</dbReference>
<dbReference type="InterPro" id="IPR011004">
    <property type="entry name" value="Trimer_LpxA-like_sf"/>
</dbReference>
<dbReference type="Pfam" id="PF00132">
    <property type="entry name" value="Hexapep"/>
    <property type="match status" value="1"/>
</dbReference>
<name>A0ABY7MFX6_9BRAD</name>
<gene>
    <name evidence="5" type="ORF">I3J27_26145</name>
</gene>
<keyword evidence="2" id="KW-0808">Transferase</keyword>
<evidence type="ECO:0000256" key="1">
    <source>
        <dbReference type="ARBA" id="ARBA00007274"/>
    </source>
</evidence>
<dbReference type="InterPro" id="IPR020019">
    <property type="entry name" value="AcTrfase_PglD-like"/>
</dbReference>
<dbReference type="RefSeq" id="WP_270161774.1">
    <property type="nucleotide sequence ID" value="NZ_CP089391.1"/>
</dbReference>
<comment type="similarity">
    <text evidence="1">Belongs to the transferase hexapeptide repeat family.</text>
</comment>
<dbReference type="InterPro" id="IPR050179">
    <property type="entry name" value="Trans_hexapeptide_repeat"/>
</dbReference>
<evidence type="ECO:0000256" key="3">
    <source>
        <dbReference type="ARBA" id="ARBA00022737"/>
    </source>
</evidence>
<dbReference type="CDD" id="cd03360">
    <property type="entry name" value="LbH_AT_putative"/>
    <property type="match status" value="1"/>
</dbReference>
<evidence type="ECO:0000313" key="6">
    <source>
        <dbReference type="Proteomes" id="UP001179614"/>
    </source>
</evidence>
<proteinExistence type="inferred from homology"/>
<dbReference type="EMBL" id="CP089391">
    <property type="protein sequence ID" value="WBL76494.1"/>
    <property type="molecule type" value="Genomic_DNA"/>
</dbReference>
<sequence>MKQQIVIFGNGEIAELADFYFTHDSEFEVAGFTVDEAFLTATTFRGRPVVPFETVAQQFPAEHYRMFIAVSYSRLNEIRAAKVAAAREAGYQLASYVSSRATIFPGLTIKENCFILEDNTIQPFAEIGANVTLWSGNHIGHHSVIEDDVFLASHVVVSGGVRIGRASFVGVNVTLRDHVSVGQKCVLGAGALILEDQPDFSVVAPRGTERSSVPSSRLRRI</sequence>
<keyword evidence="6" id="KW-1185">Reference proteome</keyword>
<dbReference type="Gene3D" id="2.160.10.10">
    <property type="entry name" value="Hexapeptide repeat proteins"/>
    <property type="match status" value="1"/>
</dbReference>
<accession>A0ABY7MFX6</accession>
<protein>
    <submittedName>
        <fullName evidence="5">Acetyltransferase</fullName>
    </submittedName>
</protein>
<dbReference type="InterPro" id="IPR018357">
    <property type="entry name" value="Hexapep_transf_CS"/>
</dbReference>
<reference evidence="5" key="1">
    <citation type="submission" date="2021-12" db="EMBL/GenBank/DDBJ databases">
        <title>Bradyrhizobium xenonodulans sp. nov.</title>
        <authorList>
            <person name="Claassens R."/>
            <person name="Venter S.N."/>
            <person name="Beukes C.W."/>
            <person name="Stepkowski T."/>
            <person name="Steenkamp E.T."/>
        </authorList>
    </citation>
    <scope>NUCLEOTIDE SEQUENCE</scope>
    <source>
        <strain evidence="5">14AB</strain>
    </source>
</reference>
<dbReference type="Proteomes" id="UP001179614">
    <property type="component" value="Chromosome"/>
</dbReference>
<keyword evidence="4" id="KW-0012">Acyltransferase</keyword>
<dbReference type="PROSITE" id="PS00101">
    <property type="entry name" value="HEXAPEP_TRANSFERASES"/>
    <property type="match status" value="1"/>
</dbReference>
<keyword evidence="3" id="KW-0677">Repeat</keyword>